<protein>
    <submittedName>
        <fullName evidence="3">Uncharacterized protein</fullName>
    </submittedName>
</protein>
<feature type="transmembrane region" description="Helical" evidence="2">
    <location>
        <begin position="98"/>
        <end position="118"/>
    </location>
</feature>
<evidence type="ECO:0000313" key="4">
    <source>
        <dbReference type="Proteomes" id="UP000054558"/>
    </source>
</evidence>
<reference evidence="3 4" key="1">
    <citation type="journal article" date="2014" name="Nat. Commun.">
        <title>Klebsormidium flaccidum genome reveals primary factors for plant terrestrial adaptation.</title>
        <authorList>
            <person name="Hori K."/>
            <person name="Maruyama F."/>
            <person name="Fujisawa T."/>
            <person name="Togashi T."/>
            <person name="Yamamoto N."/>
            <person name="Seo M."/>
            <person name="Sato S."/>
            <person name="Yamada T."/>
            <person name="Mori H."/>
            <person name="Tajima N."/>
            <person name="Moriyama T."/>
            <person name="Ikeuchi M."/>
            <person name="Watanabe M."/>
            <person name="Wada H."/>
            <person name="Kobayashi K."/>
            <person name="Saito M."/>
            <person name="Masuda T."/>
            <person name="Sasaki-Sekimoto Y."/>
            <person name="Mashiguchi K."/>
            <person name="Awai K."/>
            <person name="Shimojima M."/>
            <person name="Masuda S."/>
            <person name="Iwai M."/>
            <person name="Nobusawa T."/>
            <person name="Narise T."/>
            <person name="Kondo S."/>
            <person name="Saito H."/>
            <person name="Sato R."/>
            <person name="Murakawa M."/>
            <person name="Ihara Y."/>
            <person name="Oshima-Yamada Y."/>
            <person name="Ohtaka K."/>
            <person name="Satoh M."/>
            <person name="Sonobe K."/>
            <person name="Ishii M."/>
            <person name="Ohtani R."/>
            <person name="Kanamori-Sato M."/>
            <person name="Honoki R."/>
            <person name="Miyazaki D."/>
            <person name="Mochizuki H."/>
            <person name="Umetsu J."/>
            <person name="Higashi K."/>
            <person name="Shibata D."/>
            <person name="Kamiya Y."/>
            <person name="Sato N."/>
            <person name="Nakamura Y."/>
            <person name="Tabata S."/>
            <person name="Ida S."/>
            <person name="Kurokawa K."/>
            <person name="Ohta H."/>
        </authorList>
    </citation>
    <scope>NUCLEOTIDE SEQUENCE [LARGE SCALE GENOMIC DNA]</scope>
    <source>
        <strain evidence="3 4">NIES-2285</strain>
    </source>
</reference>
<organism evidence="3 4">
    <name type="scientific">Klebsormidium nitens</name>
    <name type="common">Green alga</name>
    <name type="synonym">Ulothrix nitens</name>
    <dbReference type="NCBI Taxonomy" id="105231"/>
    <lineage>
        <taxon>Eukaryota</taxon>
        <taxon>Viridiplantae</taxon>
        <taxon>Streptophyta</taxon>
        <taxon>Klebsormidiophyceae</taxon>
        <taxon>Klebsormidiales</taxon>
        <taxon>Klebsormidiaceae</taxon>
        <taxon>Klebsormidium</taxon>
    </lineage>
</organism>
<keyword evidence="2" id="KW-0472">Membrane</keyword>
<keyword evidence="2" id="KW-1133">Transmembrane helix</keyword>
<sequence length="120" mass="13306">MSLAAKVKPLPVVAGVAFERKEGSPGVQKVPCVRRKSIPYLAATASKPFKTRLKHKMQAKTPRSPLKAPGKAVRLSTNSYTKAQSEEQPLWDNPLDTYGPLIWVVDLLVVIWLWSILVSK</sequence>
<dbReference type="EMBL" id="DF237021">
    <property type="protein sequence ID" value="GAQ81134.1"/>
    <property type="molecule type" value="Genomic_DNA"/>
</dbReference>
<proteinExistence type="predicted"/>
<evidence type="ECO:0000313" key="3">
    <source>
        <dbReference type="EMBL" id="GAQ81134.1"/>
    </source>
</evidence>
<gene>
    <name evidence="3" type="ORF">KFL_000720030</name>
</gene>
<feature type="region of interest" description="Disordered" evidence="1">
    <location>
        <begin position="53"/>
        <end position="79"/>
    </location>
</feature>
<dbReference type="AlphaFoldDB" id="A0A1Y1HR66"/>
<keyword evidence="4" id="KW-1185">Reference proteome</keyword>
<accession>A0A1Y1HR66</accession>
<keyword evidence="2" id="KW-0812">Transmembrane</keyword>
<evidence type="ECO:0000256" key="1">
    <source>
        <dbReference type="SAM" id="MobiDB-lite"/>
    </source>
</evidence>
<evidence type="ECO:0000256" key="2">
    <source>
        <dbReference type="SAM" id="Phobius"/>
    </source>
</evidence>
<dbReference type="Proteomes" id="UP000054558">
    <property type="component" value="Unassembled WGS sequence"/>
</dbReference>
<name>A0A1Y1HR66_KLENI</name>